<organism evidence="9 10">
    <name type="scientific">Pleomassaria siparia CBS 279.74</name>
    <dbReference type="NCBI Taxonomy" id="1314801"/>
    <lineage>
        <taxon>Eukaryota</taxon>
        <taxon>Fungi</taxon>
        <taxon>Dikarya</taxon>
        <taxon>Ascomycota</taxon>
        <taxon>Pezizomycotina</taxon>
        <taxon>Dothideomycetes</taxon>
        <taxon>Pleosporomycetidae</taxon>
        <taxon>Pleosporales</taxon>
        <taxon>Pleomassariaceae</taxon>
        <taxon>Pleomassaria</taxon>
    </lineage>
</organism>
<keyword evidence="6" id="KW-0788">Thiol protease</keyword>
<evidence type="ECO:0000313" key="10">
    <source>
        <dbReference type="Proteomes" id="UP000799428"/>
    </source>
</evidence>
<dbReference type="GO" id="GO:0004843">
    <property type="term" value="F:cysteine-type deubiquitinase activity"/>
    <property type="evidence" value="ECO:0007669"/>
    <property type="project" value="UniProtKB-EC"/>
</dbReference>
<sequence>MKRLQDIQKYLLGRCTGCKSQKTIFGEPSESCFAAEYLTRSTELSSLCQRIEKASDRSRDCKKTEWKRACEKYDNHSERISSGTCVCSYNSDGTRNVQGCTKCWHKRCRKRMTIAAHEDFLPDDHNYKAAVVFELKIPRYLKEYRDATWRLISLGHPSKPKAASPPVKLLKDFDPLTSYKDGPMTGISLASITKSFLQTHYGKLKMKVSESDVLLPLGLNFSYYDITSETWVKDLDKPLTFQHLCGIHVPSGLRASIMKPRIHPPPINDGPSSYGIVASQTKCPSDMSVHEFTSYQRLLSGKSRRWLTMLVELGASDLNFSTEDTMHVFSHLAAQAGPAQDGSNILRDAHLVFKDQSFCLRLTEQIESRLRNIASNWREVHSMEMLITLSLRIFALSSDPHPAEKLLKLAQDITLKWITRLRDEVRSAVEASAAEGAARYGFWAALLCRRTFATFVDSDFDMDADDLCSFVQASIALQENLVVDLEKLPQTLKNMLVRDVKMAYRIQPLIKQSIQSNPDSLGAAINRTWSDSGNSIGRTFSRWESIPSPYERWVVSSIRTMVNKYMVSQVLHYNFVEGHLLVDGKPLGRLPREIRESEEVKELFGNQHLLTFPSSLGGMTHVMATRICNHEIHFGLRGGRVVIRAVTRNGLLEYVPPQVFRDNDSIDLPLNLVDNCAHWLNLNSRCLEIRRKPVIWVTRPSDWIVDVLKGQAKRRNKVLLVDPHSDLCKRVAEIFRHFEDPKRLTVFQPLSTTGKLSVELRHLELSFFVNKNGLLQCRELDEEVDPDQDAGTLYGFESKIVLRSVANIERRSIITALGELTYKRRGMHVTVWASSSNEYGRFGIDNVLGRLSCPPEPRLLYSKSKFHAFTSFPLPDPLTGRTGTEEAMHTLRSGYCQPWTPLVDNPISILESIRKLSPIRDYYPKDKRLLQTVSWDPHLTMCIQHESYEVLVQGILAKSNSLKVFAPNNEETEKLDVWSPPHLRRRGETCRRLYERSTSDADRLVPRVDTVYQSRDRPTNSPQATRVYQIARLIRKQPFKTYMKRRLSAILQGWILIGGFNAPSGSVSGSLADLVDEGIEEQWGSLVNFCRRSRDPYRLMFRLSLLSLGAEADMDVLRSLAAFGCIEELKVLEPPSCPSFIQMKLNEAPTAKSLFNSIAVDLPVPEPALKRSRLQPDPAREKHRTLCVAEGTNLADFVLKQWPNSEPSAEGFESTVIDTELAMQRILPEWRRLHQNMELSEYIVRVQGILSLYKCANDTSVPQAWDVGPVSFRAPDRGSVIPSTSADLLIKSGPPHWDHRGHAHELALTKDLPQQARPSNERDEVSRATIPSREVNDLERILNTFATSRDVLRQHYGDDLKTSLVALKNVSNRTKHQEMPMINVNVTVERIEKAWVTLIDQFDRIQDALSANDDRAQWLKLGNLWPCTTVVAILEQLRSRNNHPFGNNMKEALVSYGILVTTLQQLLRIKEAQLTKKTSKLLDELANAGHENWDPLDFPDWLLLEIDSDILIRREQIDVAHAIISPGSGSNSVVQFNMGKGKTSCIVPMAVAILADEKQLSRLIIPKPLLLQTAQTLQSRLGGLVGREVRHVPFSRRTPTVPNVLRLYSELHREMHHCRGVILNAPEHVLSYKLSGLQHLVDSKLDAAREMVQFQSWLTATCRDVLDESDFTLAVKTQLIYPSGSQVTVDGHPHRWEVAQMLLSLVESHLPDLQHAFPRSIEVVKRSQGFPMVHFLQTDVEDDLHQRIVHDICSGRTSFLRFEESASPVSTGEIRSVLLDGNFNAELFERVARTLADKTSASKNLLLVRGLLLNRILLLCLKKRWNVQYGLHPDKYPIAVPFEAKGVPSEQAEFGHPDVAILFTCLAFYYSGLSYPQFCEGLRYILKSHDPPTEYDRWTSGSDTLPASLHHWNVINIDDHGQIEELWRHLRLSRNVLDHYMNNFVFPVHAKQFGLKLQASGWDLPLFSNSQPGGNGVSCVKTTGFSGTNDNRMMLPLTIRQDDLPSLRQTNAEVLTYLLQERNRKYIIAAWQGKRLTEEDLLRKITAMRIRILIDAGAYILEMSNESLVKTWLDLDTKAKAAVFFGADNRAWVQFRGGKNKVPLLATAFAENLDDCLVYLDEAHTRGVDLKLPQNARGALTLALGQTKDHTVQGKVNPPPPMIKGLSC</sequence>
<evidence type="ECO:0000256" key="5">
    <source>
        <dbReference type="ARBA" id="ARBA00022801"/>
    </source>
</evidence>
<dbReference type="InterPro" id="IPR022105">
    <property type="entry name" value="DUF3645"/>
</dbReference>
<evidence type="ECO:0000256" key="6">
    <source>
        <dbReference type="ARBA" id="ARBA00022807"/>
    </source>
</evidence>
<evidence type="ECO:0000259" key="8">
    <source>
        <dbReference type="Pfam" id="PF12359"/>
    </source>
</evidence>
<reference evidence="9" key="1">
    <citation type="journal article" date="2020" name="Stud. Mycol.">
        <title>101 Dothideomycetes genomes: a test case for predicting lifestyles and emergence of pathogens.</title>
        <authorList>
            <person name="Haridas S."/>
            <person name="Albert R."/>
            <person name="Binder M."/>
            <person name="Bloem J."/>
            <person name="Labutti K."/>
            <person name="Salamov A."/>
            <person name="Andreopoulos B."/>
            <person name="Baker S."/>
            <person name="Barry K."/>
            <person name="Bills G."/>
            <person name="Bluhm B."/>
            <person name="Cannon C."/>
            <person name="Castanera R."/>
            <person name="Culley D."/>
            <person name="Daum C."/>
            <person name="Ezra D."/>
            <person name="Gonzalez J."/>
            <person name="Henrissat B."/>
            <person name="Kuo A."/>
            <person name="Liang C."/>
            <person name="Lipzen A."/>
            <person name="Lutzoni F."/>
            <person name="Magnuson J."/>
            <person name="Mondo S."/>
            <person name="Nolan M."/>
            <person name="Ohm R."/>
            <person name="Pangilinan J."/>
            <person name="Park H.-J."/>
            <person name="Ramirez L."/>
            <person name="Alfaro M."/>
            <person name="Sun H."/>
            <person name="Tritt A."/>
            <person name="Yoshinaga Y."/>
            <person name="Zwiers L.-H."/>
            <person name="Turgeon B."/>
            <person name="Goodwin S."/>
            <person name="Spatafora J."/>
            <person name="Crous P."/>
            <person name="Grigoriev I."/>
        </authorList>
    </citation>
    <scope>NUCLEOTIDE SEQUENCE</scope>
    <source>
        <strain evidence="9">CBS 279.74</strain>
    </source>
</reference>
<proteinExistence type="predicted"/>
<dbReference type="PANTHER" id="PTHR13367:SF33">
    <property type="entry name" value="P-LOOP CONTAINING NUCLEOSIDE TRIPHOSPHATE HYDROLASE PROTEIN"/>
    <property type="match status" value="1"/>
</dbReference>
<dbReference type="GO" id="GO:0006508">
    <property type="term" value="P:proteolysis"/>
    <property type="evidence" value="ECO:0007669"/>
    <property type="project" value="UniProtKB-KW"/>
</dbReference>
<dbReference type="EC" id="3.4.19.12" evidence="2"/>
<feature type="domain" description="DUF3638" evidence="7">
    <location>
        <begin position="1490"/>
        <end position="1714"/>
    </location>
</feature>
<evidence type="ECO:0000256" key="2">
    <source>
        <dbReference type="ARBA" id="ARBA00012759"/>
    </source>
</evidence>
<dbReference type="InterPro" id="IPR051346">
    <property type="entry name" value="OTU_Deubiquitinase"/>
</dbReference>
<comment type="catalytic activity">
    <reaction evidence="1">
        <text>Thiol-dependent hydrolysis of ester, thioester, amide, peptide and isopeptide bonds formed by the C-terminal Gly of ubiquitin (a 76-residue protein attached to proteins as an intracellular targeting signal).</text>
        <dbReference type="EC" id="3.4.19.12"/>
    </reaction>
</comment>
<evidence type="ECO:0000256" key="3">
    <source>
        <dbReference type="ARBA" id="ARBA00022670"/>
    </source>
</evidence>
<evidence type="ECO:0000313" key="9">
    <source>
        <dbReference type="EMBL" id="KAF2706375.1"/>
    </source>
</evidence>
<protein>
    <recommendedName>
        <fullName evidence="2">ubiquitinyl hydrolase 1</fullName>
        <ecNumber evidence="2">3.4.19.12</ecNumber>
    </recommendedName>
</protein>
<gene>
    <name evidence="9" type="ORF">K504DRAFT_459665</name>
</gene>
<keyword evidence="3" id="KW-0645">Protease</keyword>
<evidence type="ECO:0000259" key="7">
    <source>
        <dbReference type="Pfam" id="PF12340"/>
    </source>
</evidence>
<keyword evidence="4" id="KW-0833">Ubl conjugation pathway</keyword>
<dbReference type="EMBL" id="MU005776">
    <property type="protein sequence ID" value="KAF2706375.1"/>
    <property type="molecule type" value="Genomic_DNA"/>
</dbReference>
<dbReference type="Pfam" id="PF12359">
    <property type="entry name" value="DUF3645"/>
    <property type="match status" value="1"/>
</dbReference>
<dbReference type="Proteomes" id="UP000799428">
    <property type="component" value="Unassembled WGS sequence"/>
</dbReference>
<dbReference type="OrthoDB" id="3182339at2759"/>
<feature type="domain" description="DUF3645" evidence="8">
    <location>
        <begin position="1832"/>
        <end position="1864"/>
    </location>
</feature>
<evidence type="ECO:0000256" key="1">
    <source>
        <dbReference type="ARBA" id="ARBA00000707"/>
    </source>
</evidence>
<keyword evidence="10" id="KW-1185">Reference proteome</keyword>
<accession>A0A6G1K1H2</accession>
<dbReference type="Pfam" id="PF12340">
    <property type="entry name" value="DUF3638"/>
    <property type="match status" value="1"/>
</dbReference>
<evidence type="ECO:0000256" key="4">
    <source>
        <dbReference type="ARBA" id="ARBA00022786"/>
    </source>
</evidence>
<dbReference type="PANTHER" id="PTHR13367">
    <property type="entry name" value="UBIQUITIN THIOESTERASE"/>
    <property type="match status" value="1"/>
</dbReference>
<dbReference type="InterPro" id="IPR022099">
    <property type="entry name" value="DUF3638"/>
</dbReference>
<keyword evidence="5" id="KW-0378">Hydrolase</keyword>
<name>A0A6G1K1H2_9PLEO</name>